<proteinExistence type="predicted"/>
<evidence type="ECO:0000313" key="1">
    <source>
        <dbReference type="EMBL" id="QJA05771.1"/>
    </source>
</evidence>
<reference evidence="1 2" key="1">
    <citation type="submission" date="2019-08" db="EMBL/GenBank/DDBJ databases">
        <title>Complete genome sequence of Thermosulfurimonas marina SU872T, an anaerobic thermophilic chemolithoautotrophic bacterium isolated from a shallow marine hydrothermal vent.</title>
        <authorList>
            <person name="Allioux M."/>
            <person name="Jebbar M."/>
            <person name="Slobodkina G."/>
            <person name="Slobodkin A."/>
            <person name="Moalic Y."/>
            <person name="Frolova A."/>
            <person name="Shao Z."/>
            <person name="Alain K."/>
        </authorList>
    </citation>
    <scope>NUCLEOTIDE SEQUENCE [LARGE SCALE GENOMIC DNA]</scope>
    <source>
        <strain evidence="1 2">SU872</strain>
    </source>
</reference>
<keyword evidence="2" id="KW-1185">Reference proteome</keyword>
<dbReference type="AlphaFoldDB" id="A0A6H1WRG6"/>
<protein>
    <submittedName>
        <fullName evidence="1">YkgJ family cysteine cluster protein</fullName>
    </submittedName>
</protein>
<evidence type="ECO:0000313" key="2">
    <source>
        <dbReference type="Proteomes" id="UP000501253"/>
    </source>
</evidence>
<organism evidence="1 2">
    <name type="scientific">Thermosulfurimonas marina</name>
    <dbReference type="NCBI Taxonomy" id="2047767"/>
    <lineage>
        <taxon>Bacteria</taxon>
        <taxon>Pseudomonadati</taxon>
        <taxon>Thermodesulfobacteriota</taxon>
        <taxon>Thermodesulfobacteria</taxon>
        <taxon>Thermodesulfobacteriales</taxon>
        <taxon>Thermodesulfobacteriaceae</taxon>
        <taxon>Thermosulfurimonas</taxon>
    </lineage>
</organism>
<dbReference type="Pfam" id="PF03692">
    <property type="entry name" value="CxxCxxCC"/>
    <property type="match status" value="1"/>
</dbReference>
<dbReference type="RefSeq" id="WP_168719131.1">
    <property type="nucleotide sequence ID" value="NZ_CP042909.1"/>
</dbReference>
<dbReference type="InterPro" id="IPR005358">
    <property type="entry name" value="Puta_zinc/iron-chelating_dom"/>
</dbReference>
<accession>A0A6H1WRG6</accession>
<gene>
    <name evidence="1" type="ORF">FVE67_02690</name>
</gene>
<dbReference type="EMBL" id="CP042909">
    <property type="protein sequence ID" value="QJA05771.1"/>
    <property type="molecule type" value="Genomic_DNA"/>
</dbReference>
<name>A0A6H1WRG6_9BACT</name>
<sequence length="196" mass="22383">MVRLKGFGALEELMAEVDRRFEETRRGYPREVRCRKGCTDCCYAPFDLSLAEALYLAQAFRKLPRRVRREVERRLEKYEKTWETEVPKPVDPLALSRVRLRCPFLDDRGLCVVYEFRPLTCRVYGLPLSVGEETVVCPRSGFEAGKTYPTVLFGEVLRRLAEISEGLVPKGGNVRVSLIGVIRGGFPGAHLLEEPF</sequence>
<dbReference type="Proteomes" id="UP000501253">
    <property type="component" value="Chromosome"/>
</dbReference>
<dbReference type="KEGG" id="tmai:FVE67_02690"/>